<dbReference type="Gene3D" id="3.10.20.360">
    <property type="entry name" value="CKK domain"/>
    <property type="match status" value="1"/>
</dbReference>
<evidence type="ECO:0000259" key="3">
    <source>
        <dbReference type="PROSITE" id="PS51508"/>
    </source>
</evidence>
<name>A0A0M3KAN9_ANISI</name>
<proteinExistence type="inferred from homology"/>
<dbReference type="InterPro" id="IPR032940">
    <property type="entry name" value="CAMSAP"/>
</dbReference>
<feature type="region of interest" description="Disordered" evidence="2">
    <location>
        <begin position="43"/>
        <end position="144"/>
    </location>
</feature>
<dbReference type="PROSITE" id="PS51508">
    <property type="entry name" value="CKK"/>
    <property type="match status" value="1"/>
</dbReference>
<dbReference type="InterPro" id="IPR014797">
    <property type="entry name" value="CKK_CAMSAP"/>
</dbReference>
<dbReference type="GO" id="GO:0051011">
    <property type="term" value="F:microtubule minus-end binding"/>
    <property type="evidence" value="ECO:0007669"/>
    <property type="project" value="TreeGrafter"/>
</dbReference>
<accession>A0A0M3KAN9</accession>
<protein>
    <submittedName>
        <fullName evidence="6">Patronin (inferred by orthology to a D. melanogaster protein)</fullName>
    </submittedName>
</protein>
<evidence type="ECO:0000256" key="2">
    <source>
        <dbReference type="SAM" id="MobiDB-lite"/>
    </source>
</evidence>
<dbReference type="GO" id="GO:0031122">
    <property type="term" value="P:cytoplasmic microtubule organization"/>
    <property type="evidence" value="ECO:0007669"/>
    <property type="project" value="TreeGrafter"/>
</dbReference>
<reference evidence="6" key="1">
    <citation type="submission" date="2017-02" db="UniProtKB">
        <authorList>
            <consortium name="WormBaseParasite"/>
        </authorList>
    </citation>
    <scope>IDENTIFICATION</scope>
</reference>
<dbReference type="PANTHER" id="PTHR21595:SF0">
    <property type="entry name" value="PATRONIN"/>
    <property type="match status" value="1"/>
</dbReference>
<reference evidence="4 5" key="2">
    <citation type="submission" date="2018-11" db="EMBL/GenBank/DDBJ databases">
        <authorList>
            <consortium name="Pathogen Informatics"/>
        </authorList>
    </citation>
    <scope>NUCLEOTIDE SEQUENCE [LARGE SCALE GENOMIC DNA]</scope>
</reference>
<dbReference type="PANTHER" id="PTHR21595">
    <property type="entry name" value="PATRONIN"/>
    <property type="match status" value="1"/>
</dbReference>
<organism evidence="6">
    <name type="scientific">Anisakis simplex</name>
    <name type="common">Herring worm</name>
    <dbReference type="NCBI Taxonomy" id="6269"/>
    <lineage>
        <taxon>Eukaryota</taxon>
        <taxon>Metazoa</taxon>
        <taxon>Ecdysozoa</taxon>
        <taxon>Nematoda</taxon>
        <taxon>Chromadorea</taxon>
        <taxon>Rhabditida</taxon>
        <taxon>Spirurina</taxon>
        <taxon>Ascaridomorpha</taxon>
        <taxon>Ascaridoidea</taxon>
        <taxon>Anisakidae</taxon>
        <taxon>Anisakis</taxon>
        <taxon>Anisakis simplex complex</taxon>
    </lineage>
</organism>
<dbReference type="Pfam" id="PF08683">
    <property type="entry name" value="CAMSAP_CKK"/>
    <property type="match status" value="1"/>
</dbReference>
<dbReference type="SMART" id="SM01051">
    <property type="entry name" value="CAMSAP_CKK"/>
    <property type="match status" value="1"/>
</dbReference>
<dbReference type="Proteomes" id="UP000267096">
    <property type="component" value="Unassembled WGS sequence"/>
</dbReference>
<dbReference type="InterPro" id="IPR038209">
    <property type="entry name" value="CKK_dom_sf"/>
</dbReference>
<feature type="compositionally biased region" description="Polar residues" evidence="2">
    <location>
        <begin position="116"/>
        <end position="144"/>
    </location>
</feature>
<feature type="compositionally biased region" description="Basic and acidic residues" evidence="2">
    <location>
        <begin position="43"/>
        <end position="87"/>
    </location>
</feature>
<evidence type="ECO:0000256" key="1">
    <source>
        <dbReference type="PROSITE-ProRule" id="PRU00841"/>
    </source>
</evidence>
<dbReference type="AlphaFoldDB" id="A0A0M3KAN9"/>
<comment type="domain">
    <text evidence="1">The CKK domain binds microtubules.</text>
</comment>
<keyword evidence="1" id="KW-0493">Microtubule</keyword>
<feature type="domain" description="CKK" evidence="3">
    <location>
        <begin position="149"/>
        <end position="270"/>
    </location>
</feature>
<comment type="similarity">
    <text evidence="1">Belongs to the CAMSAP1 family.</text>
</comment>
<dbReference type="WBParaSite" id="ASIM_0001803501-mRNA-1">
    <property type="protein sequence ID" value="ASIM_0001803501-mRNA-1"/>
    <property type="gene ID" value="ASIM_0001803501"/>
</dbReference>
<sequence length="270" mass="31336">MTNDKISQYEIETREMEAKREALLAKTLRRREQIEQRVEEIEAKNAERRQAELEKQEAAEMRKRERELQRQKILEDYKRKKMERELEASGSQSGRGHSQPPTPSRPKSTVELARSRTLNRSSTRPQSTIDDSSAPSSARVTVPSTAEPTLKLFSKYVHKSNRSMIINALQYSVFPGAVSDKMRNEVLGELAKSDSKHFLLLFRDQKCRYMGAYSWDQQSDTAHRVHGRGPILCHESMMHFMFKYSLILYRSHGKNFETAPLCWIIGMLLN</sequence>
<keyword evidence="5" id="KW-1185">Reference proteome</keyword>
<evidence type="ECO:0000313" key="5">
    <source>
        <dbReference type="Proteomes" id="UP000267096"/>
    </source>
</evidence>
<dbReference type="SUPFAM" id="SSF50346">
    <property type="entry name" value="PRC-barrel domain"/>
    <property type="match status" value="1"/>
</dbReference>
<dbReference type="EMBL" id="UYRR01034119">
    <property type="protein sequence ID" value="VDK60396.1"/>
    <property type="molecule type" value="Genomic_DNA"/>
</dbReference>
<evidence type="ECO:0000313" key="6">
    <source>
        <dbReference type="WBParaSite" id="ASIM_0001803501-mRNA-1"/>
    </source>
</evidence>
<gene>
    <name evidence="4" type="ORF">ASIM_LOCUS17437</name>
</gene>
<dbReference type="GO" id="GO:0007026">
    <property type="term" value="P:negative regulation of microtubule depolymerization"/>
    <property type="evidence" value="ECO:0007669"/>
    <property type="project" value="TreeGrafter"/>
</dbReference>
<dbReference type="GO" id="GO:0036449">
    <property type="term" value="C:microtubule minus-end"/>
    <property type="evidence" value="ECO:0007669"/>
    <property type="project" value="TreeGrafter"/>
</dbReference>
<dbReference type="GO" id="GO:0005516">
    <property type="term" value="F:calmodulin binding"/>
    <property type="evidence" value="ECO:0007669"/>
    <property type="project" value="InterPro"/>
</dbReference>
<dbReference type="OrthoDB" id="2125658at2759"/>
<evidence type="ECO:0000313" key="4">
    <source>
        <dbReference type="EMBL" id="VDK60396.1"/>
    </source>
</evidence>
<dbReference type="InterPro" id="IPR011033">
    <property type="entry name" value="PRC_barrel-like_sf"/>
</dbReference>